<dbReference type="AlphaFoldDB" id="X1K9G2"/>
<name>X1K9G2_9ZZZZ</name>
<accession>X1K9G2</accession>
<organism evidence="1">
    <name type="scientific">marine sediment metagenome</name>
    <dbReference type="NCBI Taxonomy" id="412755"/>
    <lineage>
        <taxon>unclassified sequences</taxon>
        <taxon>metagenomes</taxon>
        <taxon>ecological metagenomes</taxon>
    </lineage>
</organism>
<protein>
    <submittedName>
        <fullName evidence="1">Uncharacterized protein</fullName>
    </submittedName>
</protein>
<gene>
    <name evidence="1" type="ORF">S06H3_05796</name>
</gene>
<proteinExistence type="predicted"/>
<reference evidence="1" key="1">
    <citation type="journal article" date="2014" name="Front. Microbiol.">
        <title>High frequency of phylogenetically diverse reductive dehalogenase-homologous genes in deep subseafloor sedimentary metagenomes.</title>
        <authorList>
            <person name="Kawai M."/>
            <person name="Futagami T."/>
            <person name="Toyoda A."/>
            <person name="Takaki Y."/>
            <person name="Nishi S."/>
            <person name="Hori S."/>
            <person name="Arai W."/>
            <person name="Tsubouchi T."/>
            <person name="Morono Y."/>
            <person name="Uchiyama I."/>
            <person name="Ito T."/>
            <person name="Fujiyama A."/>
            <person name="Inagaki F."/>
            <person name="Takami H."/>
        </authorList>
    </citation>
    <scope>NUCLEOTIDE SEQUENCE</scope>
    <source>
        <strain evidence="1">Expedition CK06-06</strain>
    </source>
</reference>
<sequence length="219" mass="24417">MAVDGSNNVQFIWRDETPQGIGVWHAKLANDGSEIVPSHLAVSGAGGGGSNRPEMVLNKYNEINIIWDESPSGYNQMNYTKLDTLGNPIIPKIKVSLDTFYSYWPGIGIDSFANNHMAYRLDSGFQDRLTYTKLDKDGNILIDNKILDTGLLPTIIADRSQNIHMVYPHPTGSGWSIEYLKLSNNGSILISPKTISIHEHNMSPHMAMDSLQYLRLIQL</sequence>
<evidence type="ECO:0000313" key="1">
    <source>
        <dbReference type="EMBL" id="GAH90275.1"/>
    </source>
</evidence>
<comment type="caution">
    <text evidence="1">The sequence shown here is derived from an EMBL/GenBank/DDBJ whole genome shotgun (WGS) entry which is preliminary data.</text>
</comment>
<dbReference type="EMBL" id="BARV01002185">
    <property type="protein sequence ID" value="GAH90275.1"/>
    <property type="molecule type" value="Genomic_DNA"/>
</dbReference>